<evidence type="ECO:0000313" key="4">
    <source>
        <dbReference type="EnsemblMetazoa" id="MESCA006075-PA"/>
    </source>
</evidence>
<proteinExistence type="predicted"/>
<dbReference type="InterPro" id="IPR042099">
    <property type="entry name" value="ANL_N_sf"/>
</dbReference>
<dbReference type="InterPro" id="IPR000873">
    <property type="entry name" value="AMP-dep_synth/lig_dom"/>
</dbReference>
<comment type="subcellular location">
    <subcellularLocation>
        <location evidence="1">Peroxisome</location>
    </subcellularLocation>
</comment>
<organism evidence="4 5">
    <name type="scientific">Megaselia scalaris</name>
    <name type="common">Humpbacked fly</name>
    <name type="synonym">Phora scalaris</name>
    <dbReference type="NCBI Taxonomy" id="36166"/>
    <lineage>
        <taxon>Eukaryota</taxon>
        <taxon>Metazoa</taxon>
        <taxon>Ecdysozoa</taxon>
        <taxon>Arthropoda</taxon>
        <taxon>Hexapoda</taxon>
        <taxon>Insecta</taxon>
        <taxon>Pterygota</taxon>
        <taxon>Neoptera</taxon>
        <taxon>Endopterygota</taxon>
        <taxon>Diptera</taxon>
        <taxon>Brachycera</taxon>
        <taxon>Muscomorpha</taxon>
        <taxon>Platypezoidea</taxon>
        <taxon>Phoridae</taxon>
        <taxon>Megaseliini</taxon>
        <taxon>Megaselia</taxon>
    </lineage>
</organism>
<accession>T1GR07</accession>
<dbReference type="AlphaFoldDB" id="T1GR07"/>
<dbReference type="EnsemblMetazoa" id="MESCA006075-RA">
    <property type="protein sequence ID" value="MESCA006075-PA"/>
    <property type="gene ID" value="MESCA006075"/>
</dbReference>
<dbReference type="EMBL" id="CAQQ02180840">
    <property type="status" value="NOT_ANNOTATED_CDS"/>
    <property type="molecule type" value="Genomic_DNA"/>
</dbReference>
<dbReference type="HOGENOM" id="CLU_1215987_0_0_1"/>
<protein>
    <recommendedName>
        <fullName evidence="3">AMP-dependent synthetase/ligase domain-containing protein</fullName>
    </recommendedName>
</protein>
<dbReference type="Pfam" id="PF00501">
    <property type="entry name" value="AMP-binding"/>
    <property type="match status" value="1"/>
</dbReference>
<evidence type="ECO:0000256" key="1">
    <source>
        <dbReference type="ARBA" id="ARBA00004275"/>
    </source>
</evidence>
<dbReference type="PANTHER" id="PTHR24096:SF353">
    <property type="entry name" value="GH16244P-RELATED"/>
    <property type="match status" value="1"/>
</dbReference>
<dbReference type="OMA" id="RWISHIV"/>
<dbReference type="SUPFAM" id="SSF56801">
    <property type="entry name" value="Acetyl-CoA synthetase-like"/>
    <property type="match status" value="1"/>
</dbReference>
<dbReference type="EMBL" id="CAQQ02180841">
    <property type="status" value="NOT_ANNOTATED_CDS"/>
    <property type="molecule type" value="Genomic_DNA"/>
</dbReference>
<name>T1GR07_MEGSC</name>
<evidence type="ECO:0000256" key="2">
    <source>
        <dbReference type="ARBA" id="ARBA00023140"/>
    </source>
</evidence>
<dbReference type="Gene3D" id="3.40.50.12780">
    <property type="entry name" value="N-terminal domain of ligase-like"/>
    <property type="match status" value="1"/>
</dbReference>
<sequence>MYPNDIMFAASPLRWISHIVFILQIMYSGATRIVTSSTPNAELFCQYIKKYRATKFFGVVGLLSEMVSIARTKHPGCLDSLRQIISGGEVVTQKLRSEIESLLKGVAVISVYGMSEMAGVVAGNEFFKDKSINGGNLKYGFKYKVVDNDKNPLGPEEMGVLCIKFDGGYFGYQSNEKANKEAFLKGGWYYTGDFVNISSDGIIEVYGRVKDNIWCDGKLMYVIYDTIM</sequence>
<dbReference type="PANTHER" id="PTHR24096">
    <property type="entry name" value="LONG-CHAIN-FATTY-ACID--COA LIGASE"/>
    <property type="match status" value="1"/>
</dbReference>
<keyword evidence="2" id="KW-0576">Peroxisome</keyword>
<evidence type="ECO:0000259" key="3">
    <source>
        <dbReference type="Pfam" id="PF00501"/>
    </source>
</evidence>
<reference evidence="5" key="1">
    <citation type="submission" date="2013-02" db="EMBL/GenBank/DDBJ databases">
        <authorList>
            <person name="Hughes D."/>
        </authorList>
    </citation>
    <scope>NUCLEOTIDE SEQUENCE</scope>
    <source>
        <strain>Durham</strain>
        <strain evidence="5">NC isolate 2 -- Noor lab</strain>
    </source>
</reference>
<evidence type="ECO:0000313" key="5">
    <source>
        <dbReference type="Proteomes" id="UP000015102"/>
    </source>
</evidence>
<dbReference type="Proteomes" id="UP000015102">
    <property type="component" value="Unassembled WGS sequence"/>
</dbReference>
<feature type="domain" description="AMP-dependent synthetase/ligase" evidence="3">
    <location>
        <begin position="3"/>
        <end position="167"/>
    </location>
</feature>
<keyword evidence="5" id="KW-1185">Reference proteome</keyword>
<dbReference type="GO" id="GO:0005777">
    <property type="term" value="C:peroxisome"/>
    <property type="evidence" value="ECO:0007669"/>
    <property type="project" value="UniProtKB-SubCell"/>
</dbReference>
<dbReference type="STRING" id="36166.T1GR07"/>
<dbReference type="GO" id="GO:0004467">
    <property type="term" value="F:long-chain fatty acid-CoA ligase activity"/>
    <property type="evidence" value="ECO:0007669"/>
    <property type="project" value="TreeGrafter"/>
</dbReference>
<dbReference type="GO" id="GO:0046949">
    <property type="term" value="P:fatty-acyl-CoA biosynthetic process"/>
    <property type="evidence" value="ECO:0007669"/>
    <property type="project" value="TreeGrafter"/>
</dbReference>
<reference evidence="4" key="2">
    <citation type="submission" date="2015-06" db="UniProtKB">
        <authorList>
            <consortium name="EnsemblMetazoa"/>
        </authorList>
    </citation>
    <scope>IDENTIFICATION</scope>
</reference>